<dbReference type="EC" id="3.6.4.13" evidence="2"/>
<dbReference type="SUPFAM" id="SSF52540">
    <property type="entry name" value="P-loop containing nucleoside triphosphate hydrolases"/>
    <property type="match status" value="1"/>
</dbReference>
<evidence type="ECO:0000313" key="11">
    <source>
        <dbReference type="EMBL" id="PTB61369.1"/>
    </source>
</evidence>
<dbReference type="GO" id="GO:0003724">
    <property type="term" value="F:RNA helicase activity"/>
    <property type="evidence" value="ECO:0007669"/>
    <property type="project" value="UniProtKB-EC"/>
</dbReference>
<feature type="domain" description="Helicase C-terminal" evidence="10">
    <location>
        <begin position="1"/>
        <end position="76"/>
    </location>
</feature>
<evidence type="ECO:0000256" key="9">
    <source>
        <dbReference type="SAM" id="MobiDB-lite"/>
    </source>
</evidence>
<dbReference type="Pfam" id="PF08147">
    <property type="entry name" value="DBP10CT"/>
    <property type="match status" value="1"/>
</dbReference>
<keyword evidence="12" id="KW-1185">Reference proteome</keyword>
<dbReference type="InterPro" id="IPR050079">
    <property type="entry name" value="DEAD_box_RNA_helicase"/>
</dbReference>
<keyword evidence="7" id="KW-0694">RNA-binding</keyword>
<gene>
    <name evidence="11" type="ORF">BBK36DRAFT_1048937</name>
</gene>
<dbReference type="GO" id="GO:0005634">
    <property type="term" value="C:nucleus"/>
    <property type="evidence" value="ECO:0007669"/>
    <property type="project" value="InterPro"/>
</dbReference>
<feature type="region of interest" description="Disordered" evidence="9">
    <location>
        <begin position="194"/>
        <end position="270"/>
    </location>
</feature>
<evidence type="ECO:0000256" key="3">
    <source>
        <dbReference type="ARBA" id="ARBA00022741"/>
    </source>
</evidence>
<feature type="compositionally biased region" description="Acidic residues" evidence="9">
    <location>
        <begin position="228"/>
        <end position="254"/>
    </location>
</feature>
<dbReference type="GO" id="GO:0005829">
    <property type="term" value="C:cytosol"/>
    <property type="evidence" value="ECO:0007669"/>
    <property type="project" value="TreeGrafter"/>
</dbReference>
<keyword evidence="5" id="KW-0347">Helicase</keyword>
<evidence type="ECO:0000259" key="10">
    <source>
        <dbReference type="PROSITE" id="PS51194"/>
    </source>
</evidence>
<comment type="function">
    <text evidence="1">ATP-binding RNA helicase involved in the biogenesis of 60S ribosomal subunits and is required for the normal formation of 25S and 5.8S rRNAs.</text>
</comment>
<evidence type="ECO:0000256" key="2">
    <source>
        <dbReference type="ARBA" id="ARBA00012552"/>
    </source>
</evidence>
<proteinExistence type="predicted"/>
<dbReference type="GO" id="GO:0016887">
    <property type="term" value="F:ATP hydrolysis activity"/>
    <property type="evidence" value="ECO:0007669"/>
    <property type="project" value="RHEA"/>
</dbReference>
<dbReference type="RefSeq" id="XP_024744689.1">
    <property type="nucleotide sequence ID" value="XM_024888897.1"/>
</dbReference>
<sequence>IDIPVLANVINYDFPPQPKVFIHRVGRTARAGQRGWAYSLVRDVDAPYLLDLQLFLGKRLVLGQTEKDPSYRDDVVVGSLQRDAVGTHVEWLNKFLHENEDVEALRGVAVKAEKLYMKTRNSASSQSAKRAREEVASKGWSQLHPLFGKDVDGMEEARAAMLARISSFKPQETIFEVGQGDKATSAAAEVMKQLRKRVKPRNKQEAADDEEMSGVDDDYGGAAHNPDGDDDDEDANMQDDDDDEDDGYGNDELEVTITNTGKPSKKDKARTDFRDNDVFMSYTPRTVNAAEERGYGVHSGGQGSSFVELARDATMDLTNDDTAKAFGAPTRPRMRWDAKAKKYVNSANDEDGSRGAKMIVGESGVKIAASFSSGRFDKWKRANRVHKLPQVGELVKPGSGN</sequence>
<evidence type="ECO:0000256" key="1">
    <source>
        <dbReference type="ARBA" id="ARBA00003706"/>
    </source>
</evidence>
<reference evidence="12" key="1">
    <citation type="submission" date="2016-07" db="EMBL/GenBank/DDBJ databases">
        <title>Multiple horizontal gene transfer events from other fungi enriched the ability of initially mycotrophic Trichoderma (Ascomycota) to feed on dead plant biomass.</title>
        <authorList>
            <consortium name="DOE Joint Genome Institute"/>
            <person name="Atanasova L."/>
            <person name="Chenthamara K."/>
            <person name="Zhang J."/>
            <person name="Grujic M."/>
            <person name="Henrissat B."/>
            <person name="Kuo A."/>
            <person name="Aerts A."/>
            <person name="Salamov A."/>
            <person name="Lipzen A."/>
            <person name="Labutti K."/>
            <person name="Barry K."/>
            <person name="Miao Y."/>
            <person name="Rahimi M.J."/>
            <person name="Shen Q."/>
            <person name="Grigoriev I.V."/>
            <person name="Kubicek C.P."/>
            <person name="Druzhinina I.S."/>
        </authorList>
    </citation>
    <scope>NUCLEOTIDE SEQUENCE [LARGE SCALE GENOMIC DNA]</scope>
    <source>
        <strain evidence="12">TUCIM 6016</strain>
    </source>
</reference>
<dbReference type="OrthoDB" id="10261375at2759"/>
<name>A0A2T4AWF7_9HYPO</name>
<dbReference type="InterPro" id="IPR001650">
    <property type="entry name" value="Helicase_C-like"/>
</dbReference>
<dbReference type="Pfam" id="PF00271">
    <property type="entry name" value="Helicase_C"/>
    <property type="match status" value="1"/>
</dbReference>
<comment type="catalytic activity">
    <reaction evidence="8">
        <text>ATP + H2O = ADP + phosphate + H(+)</text>
        <dbReference type="Rhea" id="RHEA:13065"/>
        <dbReference type="ChEBI" id="CHEBI:15377"/>
        <dbReference type="ChEBI" id="CHEBI:15378"/>
        <dbReference type="ChEBI" id="CHEBI:30616"/>
        <dbReference type="ChEBI" id="CHEBI:43474"/>
        <dbReference type="ChEBI" id="CHEBI:456216"/>
        <dbReference type="EC" id="3.6.4.13"/>
    </reaction>
</comment>
<protein>
    <recommendedName>
        <fullName evidence="2">RNA helicase</fullName>
        <ecNumber evidence="2">3.6.4.13</ecNumber>
    </recommendedName>
</protein>
<evidence type="ECO:0000256" key="8">
    <source>
        <dbReference type="ARBA" id="ARBA00047984"/>
    </source>
</evidence>
<dbReference type="InterPro" id="IPR012541">
    <property type="entry name" value="DBP10_C"/>
</dbReference>
<feature type="non-terminal residue" evidence="11">
    <location>
        <position position="1"/>
    </location>
</feature>
<dbReference type="GeneID" id="36597016"/>
<keyword evidence="4" id="KW-0378">Hydrolase</keyword>
<evidence type="ECO:0000256" key="4">
    <source>
        <dbReference type="ARBA" id="ARBA00022801"/>
    </source>
</evidence>
<dbReference type="InterPro" id="IPR027417">
    <property type="entry name" value="P-loop_NTPase"/>
</dbReference>
<dbReference type="PROSITE" id="PS51194">
    <property type="entry name" value="HELICASE_CTER"/>
    <property type="match status" value="1"/>
</dbReference>
<feature type="compositionally biased region" description="Acidic residues" evidence="9">
    <location>
        <begin position="207"/>
        <end position="219"/>
    </location>
</feature>
<evidence type="ECO:0000256" key="7">
    <source>
        <dbReference type="ARBA" id="ARBA00022884"/>
    </source>
</evidence>
<dbReference type="EMBL" id="KZ680636">
    <property type="protein sequence ID" value="PTB61369.1"/>
    <property type="molecule type" value="Genomic_DNA"/>
</dbReference>
<dbReference type="GO" id="GO:0003723">
    <property type="term" value="F:RNA binding"/>
    <property type="evidence" value="ECO:0007669"/>
    <property type="project" value="UniProtKB-KW"/>
</dbReference>
<dbReference type="Gene3D" id="3.40.50.300">
    <property type="entry name" value="P-loop containing nucleotide triphosphate hydrolases"/>
    <property type="match status" value="1"/>
</dbReference>
<dbReference type="PANTHER" id="PTHR47959:SF8">
    <property type="entry name" value="RNA HELICASE"/>
    <property type="match status" value="1"/>
</dbReference>
<dbReference type="GO" id="GO:0005524">
    <property type="term" value="F:ATP binding"/>
    <property type="evidence" value="ECO:0007669"/>
    <property type="project" value="UniProtKB-KW"/>
</dbReference>
<dbReference type="PANTHER" id="PTHR47959">
    <property type="entry name" value="ATP-DEPENDENT RNA HELICASE RHLE-RELATED"/>
    <property type="match status" value="1"/>
</dbReference>
<organism evidence="11 12">
    <name type="scientific">Trichoderma citrinoviride</name>
    <dbReference type="NCBI Taxonomy" id="58853"/>
    <lineage>
        <taxon>Eukaryota</taxon>
        <taxon>Fungi</taxon>
        <taxon>Dikarya</taxon>
        <taxon>Ascomycota</taxon>
        <taxon>Pezizomycotina</taxon>
        <taxon>Sordariomycetes</taxon>
        <taxon>Hypocreomycetidae</taxon>
        <taxon>Hypocreales</taxon>
        <taxon>Hypocreaceae</taxon>
        <taxon>Trichoderma</taxon>
    </lineage>
</organism>
<evidence type="ECO:0000313" key="12">
    <source>
        <dbReference type="Proteomes" id="UP000241546"/>
    </source>
</evidence>
<feature type="non-terminal residue" evidence="11">
    <location>
        <position position="401"/>
    </location>
</feature>
<evidence type="ECO:0000256" key="5">
    <source>
        <dbReference type="ARBA" id="ARBA00022806"/>
    </source>
</evidence>
<evidence type="ECO:0000256" key="6">
    <source>
        <dbReference type="ARBA" id="ARBA00022840"/>
    </source>
</evidence>
<dbReference type="SMART" id="SM01123">
    <property type="entry name" value="DBP10CT"/>
    <property type="match status" value="1"/>
</dbReference>
<keyword evidence="6" id="KW-0067">ATP-binding</keyword>
<keyword evidence="3" id="KW-0547">Nucleotide-binding</keyword>
<accession>A0A2T4AWF7</accession>
<dbReference type="AlphaFoldDB" id="A0A2T4AWF7"/>
<dbReference type="Proteomes" id="UP000241546">
    <property type="component" value="Unassembled WGS sequence"/>
</dbReference>